<dbReference type="GO" id="GO:0007268">
    <property type="term" value="P:chemical synaptic transmission"/>
    <property type="evidence" value="ECO:0007669"/>
    <property type="project" value="TreeGrafter"/>
</dbReference>
<dbReference type="GO" id="GO:0015379">
    <property type="term" value="F:potassium:chloride symporter activity"/>
    <property type="evidence" value="ECO:0007669"/>
    <property type="project" value="TreeGrafter"/>
</dbReference>
<dbReference type="GO" id="GO:0045202">
    <property type="term" value="C:synapse"/>
    <property type="evidence" value="ECO:0007669"/>
    <property type="project" value="GOC"/>
</dbReference>
<dbReference type="Pfam" id="PF00324">
    <property type="entry name" value="AA_permease"/>
    <property type="match status" value="1"/>
</dbReference>
<evidence type="ECO:0000259" key="8">
    <source>
        <dbReference type="Pfam" id="PF03522"/>
    </source>
</evidence>
<protein>
    <submittedName>
        <fullName evidence="10 11">Solute carrier family 12 member 6</fullName>
    </submittedName>
</protein>
<dbReference type="InterPro" id="IPR004841">
    <property type="entry name" value="AA-permease/SLC12A_dom"/>
</dbReference>
<evidence type="ECO:0000256" key="3">
    <source>
        <dbReference type="ARBA" id="ARBA00022989"/>
    </source>
</evidence>
<dbReference type="GO" id="GO:0055075">
    <property type="term" value="P:potassium ion homeostasis"/>
    <property type="evidence" value="ECO:0007669"/>
    <property type="project" value="TreeGrafter"/>
</dbReference>
<evidence type="ECO:0000313" key="10">
    <source>
        <dbReference type="WBParaSite" id="PgR040_g045_t01"/>
    </source>
</evidence>
<dbReference type="InterPro" id="IPR018491">
    <property type="entry name" value="SLC12_C"/>
</dbReference>
<feature type="transmembrane region" description="Helical" evidence="6">
    <location>
        <begin position="260"/>
        <end position="278"/>
    </location>
</feature>
<dbReference type="Proteomes" id="UP000887569">
    <property type="component" value="Unplaced"/>
</dbReference>
<dbReference type="PANTHER" id="PTHR11827">
    <property type="entry name" value="SOLUTE CARRIER FAMILY 12, CATION COTRANSPORTERS"/>
    <property type="match status" value="1"/>
</dbReference>
<comment type="subcellular location">
    <subcellularLocation>
        <location evidence="1">Membrane</location>
        <topology evidence="1">Multi-pass membrane protein</topology>
    </subcellularLocation>
</comment>
<dbReference type="Gene3D" id="1.20.1740.10">
    <property type="entry name" value="Amino acid/polyamine transporter I"/>
    <property type="match status" value="1"/>
</dbReference>
<evidence type="ECO:0000256" key="5">
    <source>
        <dbReference type="SAM" id="MobiDB-lite"/>
    </source>
</evidence>
<dbReference type="PANTHER" id="PTHR11827:SF55">
    <property type="entry name" value="POTASSIUM_CHLORIDE COTRANSPORTER 3"/>
    <property type="match status" value="1"/>
</dbReference>
<evidence type="ECO:0000313" key="11">
    <source>
        <dbReference type="WBParaSite" id="PgR040_g045_t02"/>
    </source>
</evidence>
<keyword evidence="3 6" id="KW-1133">Transmembrane helix</keyword>
<evidence type="ECO:0000256" key="1">
    <source>
        <dbReference type="ARBA" id="ARBA00004141"/>
    </source>
</evidence>
<evidence type="ECO:0000313" key="9">
    <source>
        <dbReference type="Proteomes" id="UP000887569"/>
    </source>
</evidence>
<evidence type="ECO:0000256" key="2">
    <source>
        <dbReference type="ARBA" id="ARBA00022692"/>
    </source>
</evidence>
<feature type="transmembrane region" description="Helical" evidence="6">
    <location>
        <begin position="63"/>
        <end position="82"/>
    </location>
</feature>
<feature type="domain" description="SLC12A transporter C-terminal" evidence="8">
    <location>
        <begin position="475"/>
        <end position="728"/>
    </location>
</feature>
<dbReference type="GO" id="GO:0005886">
    <property type="term" value="C:plasma membrane"/>
    <property type="evidence" value="ECO:0007669"/>
    <property type="project" value="TreeGrafter"/>
</dbReference>
<dbReference type="AlphaFoldDB" id="A0A915BHE0"/>
<dbReference type="Pfam" id="PF03522">
    <property type="entry name" value="SLC12"/>
    <property type="match status" value="1"/>
</dbReference>
<reference evidence="10 11" key="1">
    <citation type="submission" date="2022-11" db="UniProtKB">
        <authorList>
            <consortium name="WormBaseParasite"/>
        </authorList>
    </citation>
    <scope>IDENTIFICATION</scope>
</reference>
<dbReference type="GO" id="GO:0006884">
    <property type="term" value="P:cell volume homeostasis"/>
    <property type="evidence" value="ECO:0007669"/>
    <property type="project" value="TreeGrafter"/>
</dbReference>
<dbReference type="WBParaSite" id="PgR040_g045_t01">
    <property type="protein sequence ID" value="PgR040_g045_t01"/>
    <property type="gene ID" value="PgR040_g045"/>
</dbReference>
<evidence type="ECO:0000259" key="7">
    <source>
        <dbReference type="Pfam" id="PF00324"/>
    </source>
</evidence>
<feature type="compositionally biased region" description="Basic and acidic residues" evidence="5">
    <location>
        <begin position="596"/>
        <end position="615"/>
    </location>
</feature>
<feature type="transmembrane region" description="Helical" evidence="6">
    <location>
        <begin position="202"/>
        <end position="221"/>
    </location>
</feature>
<keyword evidence="4 6" id="KW-0472">Membrane</keyword>
<feature type="region of interest" description="Disordered" evidence="5">
    <location>
        <begin position="590"/>
        <end position="617"/>
    </location>
</feature>
<name>A0A915BHE0_PARUN</name>
<sequence>FCNSTSAAFCSHFTAGTLSCVNAFPGFNPATLSENMNPMYMGAGESYPGVPADDTGLEVSQDVRTSFFILLAIYFPAVTGIMTGTNMSGDLKDPQRSIPCGTIAATLTTSVIYYALAILFGASIFGPVLRDKYGRSIDSSMIVALLSWPSPWVVVVGSFLSTFGAALQCLCSAPRLLQSIAKDDVIPALAPFARVTRNNEPFLGLVVTAFIAEFAILLGAVDSIAEVLDFFFLMCYAFVNLICALHSLMGAPNWRPRFKYYHWSLSVMGAGLCFFIMFASQWQYAVFSILLTLAIYKYVEWKGAKKEWGDGIRGLALSTAQYSLMKVEDKDPHPKNWRPQLLVLADGTWSREIIDMRCINMLNLAGQLKAGRGLAIVVAFVKGSTSNAADRSKAEEVKERIQRDMAQARLRGFGKTLLFDDAEIEGCVSTLYQSTGIGGLKPNTVLINWPNSQQDHTIFAVKLIGAVANDECIMVTKGITDFPQSTSRLTGFIDIWWMLHDGGILMLIAFLLRQHKVWRGCQLRIFAIAEQPEKNDEMKRMLQKYIYMLRIDAAVFIVDLVEPVNPHSALKRPLHSESTFIATVNNGDISQQEGSDELKKDFDDSKKGEDNKGMVDDDESCLTETSFAKSTHVTVVRFSDDSTDASDAGASDAVAAKNKMEKVNTATRLNQVILENSRRSQLVLLNLPRPPKNKKEVVDDYMNYMDILTENIPRVLFVGGSGKEVIAISS</sequence>
<keyword evidence="9" id="KW-1185">Reference proteome</keyword>
<dbReference type="GO" id="GO:0055064">
    <property type="term" value="P:chloride ion homeostasis"/>
    <property type="evidence" value="ECO:0007669"/>
    <property type="project" value="TreeGrafter"/>
</dbReference>
<dbReference type="WBParaSite" id="PgR040_g045_t02">
    <property type="protein sequence ID" value="PgR040_g045_t02"/>
    <property type="gene ID" value="PgR040_g045"/>
</dbReference>
<dbReference type="GO" id="GO:1990573">
    <property type="term" value="P:potassium ion import across plasma membrane"/>
    <property type="evidence" value="ECO:0007669"/>
    <property type="project" value="TreeGrafter"/>
</dbReference>
<organism evidence="9 10">
    <name type="scientific">Parascaris univalens</name>
    <name type="common">Nematode worm</name>
    <dbReference type="NCBI Taxonomy" id="6257"/>
    <lineage>
        <taxon>Eukaryota</taxon>
        <taxon>Metazoa</taxon>
        <taxon>Ecdysozoa</taxon>
        <taxon>Nematoda</taxon>
        <taxon>Chromadorea</taxon>
        <taxon>Rhabditida</taxon>
        <taxon>Spirurina</taxon>
        <taxon>Ascaridomorpha</taxon>
        <taxon>Ascaridoidea</taxon>
        <taxon>Ascarididae</taxon>
        <taxon>Parascaris</taxon>
    </lineage>
</organism>
<feature type="transmembrane region" description="Helical" evidence="6">
    <location>
        <begin position="227"/>
        <end position="248"/>
    </location>
</feature>
<feature type="transmembrane region" description="Helical" evidence="6">
    <location>
        <begin position="103"/>
        <end position="129"/>
    </location>
</feature>
<evidence type="ECO:0000256" key="6">
    <source>
        <dbReference type="SAM" id="Phobius"/>
    </source>
</evidence>
<accession>A0A915BHE0</accession>
<keyword evidence="2 6" id="KW-0812">Transmembrane</keyword>
<evidence type="ECO:0000256" key="4">
    <source>
        <dbReference type="ARBA" id="ARBA00023136"/>
    </source>
</evidence>
<dbReference type="InterPro" id="IPR004842">
    <property type="entry name" value="SLC12A_fam"/>
</dbReference>
<proteinExistence type="predicted"/>
<feature type="domain" description="Amino acid permease/ SLC12A" evidence="7">
    <location>
        <begin position="65"/>
        <end position="342"/>
    </location>
</feature>